<keyword evidence="1" id="KW-0175">Coiled coil</keyword>
<accession>A0AAW9HFC0</accession>
<proteinExistence type="predicted"/>
<evidence type="ECO:0000256" key="1">
    <source>
        <dbReference type="SAM" id="Coils"/>
    </source>
</evidence>
<name>A0AAW9HFC0_9GAMM</name>
<dbReference type="AlphaFoldDB" id="A0AAW9HFC0"/>
<dbReference type="EMBL" id="JAXHOZ010000059">
    <property type="protein sequence ID" value="MDY4379094.1"/>
    <property type="molecule type" value="Genomic_DNA"/>
</dbReference>
<organism evidence="2 3">
    <name type="scientific">Pectobacterium brasiliense</name>
    <dbReference type="NCBI Taxonomy" id="180957"/>
    <lineage>
        <taxon>Bacteria</taxon>
        <taxon>Pseudomonadati</taxon>
        <taxon>Pseudomonadota</taxon>
        <taxon>Gammaproteobacteria</taxon>
        <taxon>Enterobacterales</taxon>
        <taxon>Pectobacteriaceae</taxon>
        <taxon>Pectobacterium</taxon>
    </lineage>
</organism>
<evidence type="ECO:0000313" key="3">
    <source>
        <dbReference type="Proteomes" id="UP001269968"/>
    </source>
</evidence>
<gene>
    <name evidence="2" type="ORF">SOV92_14890</name>
</gene>
<comment type="caution">
    <text evidence="2">The sequence shown here is derived from an EMBL/GenBank/DDBJ whole genome shotgun (WGS) entry which is preliminary data.</text>
</comment>
<dbReference type="RefSeq" id="WP_320714652.1">
    <property type="nucleotide sequence ID" value="NZ_JAXHOZ010000059.1"/>
</dbReference>
<feature type="coiled-coil region" evidence="1">
    <location>
        <begin position="198"/>
        <end position="232"/>
    </location>
</feature>
<evidence type="ECO:0000313" key="2">
    <source>
        <dbReference type="EMBL" id="MDY4379094.1"/>
    </source>
</evidence>
<reference evidence="2" key="1">
    <citation type="submission" date="2023-11" db="EMBL/GenBank/DDBJ databases">
        <title>Comparative genomics revealed phylogeny of phytopathogenic Pectobacterium aroidearum based on whole-genome sequencing and function of putative horizontal acquire islands in P. aroidearum PccS1.</title>
        <authorList>
            <person name="Fan J."/>
            <person name="Yang L."/>
        </authorList>
    </citation>
    <scope>NUCLEOTIDE SEQUENCE</scope>
    <source>
        <strain evidence="2">NJAU140</strain>
    </source>
</reference>
<sequence length="260" mass="30385">MQESIHTNSKRPTFEILHIYERDNPDKYWKSFLIETIYNNKNIGNEHNDIITLYFRCVGEKQDPELSFRAIHTILKNDNNVIVSETISLTCGSLGIWHNDYKGNRLGRWLFNEIVTWAKQWPNADVNSIRLGPADATEDNLERRNKMYTGVGLEFDYDDNENRTGRSREMKASKLIILSSWKKENGGNIVIHNIDDYINELIKESESLKREMENKKLRINSLNQKLSIMESKTIKGILRRTSSRTSRGIIKFLNLIFKDS</sequence>
<protein>
    <submittedName>
        <fullName evidence="2">GNAT family N-acetyltransferase</fullName>
    </submittedName>
</protein>
<dbReference type="Proteomes" id="UP001269968">
    <property type="component" value="Unassembled WGS sequence"/>
</dbReference>